<dbReference type="EMBL" id="RDQO01000009">
    <property type="protein sequence ID" value="RMX02221.1"/>
    <property type="molecule type" value="Genomic_DNA"/>
</dbReference>
<name>A0A3M6QHR6_9BURK</name>
<dbReference type="Pfam" id="PF02601">
    <property type="entry name" value="Exonuc_VII_L"/>
    <property type="match status" value="1"/>
</dbReference>
<dbReference type="Proteomes" id="UP000278006">
    <property type="component" value="Unassembled WGS sequence"/>
</dbReference>
<keyword evidence="4 5" id="KW-0269">Exonuclease</keyword>
<protein>
    <recommendedName>
        <fullName evidence="5">Exodeoxyribonuclease 7 large subunit</fullName>
        <ecNumber evidence="5">3.1.11.6</ecNumber>
    </recommendedName>
    <alternativeName>
        <fullName evidence="5">Exodeoxyribonuclease VII large subunit</fullName>
        <shortName evidence="5">Exonuclease VII large subunit</shortName>
    </alternativeName>
</protein>
<keyword evidence="3 5" id="KW-0378">Hydrolase</keyword>
<gene>
    <name evidence="5 10" type="primary">xseA</name>
    <name evidence="10" type="ORF">D8I35_18610</name>
</gene>
<dbReference type="GO" id="GO:0006308">
    <property type="term" value="P:DNA catabolic process"/>
    <property type="evidence" value="ECO:0007669"/>
    <property type="project" value="UniProtKB-UniRule"/>
</dbReference>
<feature type="domain" description="OB-fold nucleic acid binding" evidence="9">
    <location>
        <begin position="28"/>
        <end position="119"/>
    </location>
</feature>
<feature type="domain" description="Exonuclease VII large subunit C-terminal" evidence="8">
    <location>
        <begin position="143"/>
        <end position="445"/>
    </location>
</feature>
<evidence type="ECO:0000256" key="3">
    <source>
        <dbReference type="ARBA" id="ARBA00022801"/>
    </source>
</evidence>
<evidence type="ECO:0000313" key="10">
    <source>
        <dbReference type="EMBL" id="RMX02221.1"/>
    </source>
</evidence>
<comment type="subunit">
    <text evidence="5">Heterooligomer composed of large and small subunits.</text>
</comment>
<feature type="region of interest" description="Disordered" evidence="7">
    <location>
        <begin position="1"/>
        <end position="22"/>
    </location>
</feature>
<keyword evidence="2 5" id="KW-0540">Nuclease</keyword>
<comment type="catalytic activity">
    <reaction evidence="5 6">
        <text>Exonucleolytic cleavage in either 5'- to 3'- or 3'- to 5'-direction to yield nucleoside 5'-phosphates.</text>
        <dbReference type="EC" id="3.1.11.6"/>
    </reaction>
</comment>
<comment type="function">
    <text evidence="5">Bidirectionally degrades single-stranded DNA into large acid-insoluble oligonucleotides, which are then degraded further into small acid-soluble oligonucleotides.</text>
</comment>
<dbReference type="NCBIfam" id="TIGR00237">
    <property type="entry name" value="xseA"/>
    <property type="match status" value="1"/>
</dbReference>
<dbReference type="GO" id="GO:0009318">
    <property type="term" value="C:exodeoxyribonuclease VII complex"/>
    <property type="evidence" value="ECO:0007669"/>
    <property type="project" value="UniProtKB-UniRule"/>
</dbReference>
<dbReference type="PANTHER" id="PTHR30008">
    <property type="entry name" value="EXODEOXYRIBONUCLEASE 7 LARGE SUBUNIT"/>
    <property type="match status" value="1"/>
</dbReference>
<feature type="compositionally biased region" description="Pro residues" evidence="7">
    <location>
        <begin position="10"/>
        <end position="19"/>
    </location>
</feature>
<dbReference type="AlphaFoldDB" id="A0A3M6QHR6"/>
<dbReference type="HAMAP" id="MF_00378">
    <property type="entry name" value="Exonuc_7_L"/>
    <property type="match status" value="1"/>
</dbReference>
<dbReference type="EC" id="3.1.11.6" evidence="5"/>
<evidence type="ECO:0000256" key="4">
    <source>
        <dbReference type="ARBA" id="ARBA00022839"/>
    </source>
</evidence>
<dbReference type="RefSeq" id="WP_122231982.1">
    <property type="nucleotide sequence ID" value="NZ_RDQO01000009.1"/>
</dbReference>
<dbReference type="GO" id="GO:0005737">
    <property type="term" value="C:cytoplasm"/>
    <property type="evidence" value="ECO:0007669"/>
    <property type="project" value="UniProtKB-SubCell"/>
</dbReference>
<dbReference type="OrthoDB" id="9802795at2"/>
<accession>A0A3M6QHR6</accession>
<dbReference type="PANTHER" id="PTHR30008:SF0">
    <property type="entry name" value="EXODEOXYRIBONUCLEASE 7 LARGE SUBUNIT"/>
    <property type="match status" value="1"/>
</dbReference>
<dbReference type="Pfam" id="PF13742">
    <property type="entry name" value="tRNA_anti_2"/>
    <property type="match status" value="1"/>
</dbReference>
<dbReference type="GO" id="GO:0003676">
    <property type="term" value="F:nucleic acid binding"/>
    <property type="evidence" value="ECO:0007669"/>
    <property type="project" value="InterPro"/>
</dbReference>
<reference evidence="10 11" key="1">
    <citation type="submission" date="2018-10" db="EMBL/GenBank/DDBJ databases">
        <title>Draft genome of Cortibacter populi DSM10536.</title>
        <authorList>
            <person name="Bernier A.-M."/>
            <person name="Bernard K."/>
        </authorList>
    </citation>
    <scope>NUCLEOTIDE SEQUENCE [LARGE SCALE GENOMIC DNA]</scope>
    <source>
        <strain evidence="10 11">DSM 105136</strain>
    </source>
</reference>
<comment type="caution">
    <text evidence="10">The sequence shown here is derived from an EMBL/GenBank/DDBJ whole genome shotgun (WGS) entry which is preliminary data.</text>
</comment>
<evidence type="ECO:0000256" key="2">
    <source>
        <dbReference type="ARBA" id="ARBA00022722"/>
    </source>
</evidence>
<evidence type="ECO:0000313" key="11">
    <source>
        <dbReference type="Proteomes" id="UP000278006"/>
    </source>
</evidence>
<evidence type="ECO:0000259" key="9">
    <source>
        <dbReference type="Pfam" id="PF13742"/>
    </source>
</evidence>
<dbReference type="InterPro" id="IPR020579">
    <property type="entry name" value="Exonuc_VII_lsu_C"/>
</dbReference>
<proteinExistence type="inferred from homology"/>
<evidence type="ECO:0000256" key="1">
    <source>
        <dbReference type="ARBA" id="ARBA00022490"/>
    </source>
</evidence>
<evidence type="ECO:0000256" key="6">
    <source>
        <dbReference type="RuleBase" id="RU004355"/>
    </source>
</evidence>
<dbReference type="CDD" id="cd04489">
    <property type="entry name" value="ExoVII_LU_OBF"/>
    <property type="match status" value="1"/>
</dbReference>
<organism evidence="10 11">
    <name type="scientific">Corticibacter populi</name>
    <dbReference type="NCBI Taxonomy" id="1550736"/>
    <lineage>
        <taxon>Bacteria</taxon>
        <taxon>Pseudomonadati</taxon>
        <taxon>Pseudomonadota</taxon>
        <taxon>Betaproteobacteria</taxon>
        <taxon>Burkholderiales</taxon>
        <taxon>Comamonadaceae</taxon>
        <taxon>Corticibacter</taxon>
    </lineage>
</organism>
<dbReference type="InterPro" id="IPR025824">
    <property type="entry name" value="OB-fold_nuc-bd_dom"/>
</dbReference>
<sequence length="458" mass="50442">MPPQDFDLFSPPPKPPRPPAAGQASVWPVGALCLAVADALQARFNPVAVEGEISGLTRAGSGHLYFSLKDERGQLRCAMFRRAASLLDFTPREGDKVVARGRLTVYEPRGELQLVVESLRQAGQGNLYEQFLRLKNVLEQEGLFDAARKRQPVAMPRGIALVTSRNAAALHDVLTALRRRAPHVPVLLVPALVQGAEAPASLRAALQWLYAGIAAETLRRADGSALRVDTILLVRGGGSIEDLWAFNDAALARLIVQSPVPLIAGIGHETDFTMADFCADLRAPTPTAAAELAAQDGRQALQVCQHWQDRLEQVFDRLLQAEQQRLRRAAQALARPSILLARHEAALAGLAQSLRLQTRLQLRRHDQQQDNLQRQWSRSTRTALERLQQRLARAALRMEMLDPQRVLERGYAILSTGQGEAVRDAATVARGERLRARVAKGELELEVRDTDGLPPELF</sequence>
<keyword evidence="1 5" id="KW-0963">Cytoplasm</keyword>
<evidence type="ECO:0000256" key="5">
    <source>
        <dbReference type="HAMAP-Rule" id="MF_00378"/>
    </source>
</evidence>
<keyword evidence="11" id="KW-1185">Reference proteome</keyword>
<dbReference type="GO" id="GO:0008855">
    <property type="term" value="F:exodeoxyribonuclease VII activity"/>
    <property type="evidence" value="ECO:0007669"/>
    <property type="project" value="UniProtKB-UniRule"/>
</dbReference>
<comment type="similarity">
    <text evidence="5 6">Belongs to the XseA family.</text>
</comment>
<comment type="subcellular location">
    <subcellularLocation>
        <location evidence="5 6">Cytoplasm</location>
    </subcellularLocation>
</comment>
<dbReference type="InterPro" id="IPR003753">
    <property type="entry name" value="Exonuc_VII_L"/>
</dbReference>
<evidence type="ECO:0000256" key="7">
    <source>
        <dbReference type="SAM" id="MobiDB-lite"/>
    </source>
</evidence>
<evidence type="ECO:0000259" key="8">
    <source>
        <dbReference type="Pfam" id="PF02601"/>
    </source>
</evidence>